<dbReference type="EnsemblMetazoa" id="tetur11g00630.1">
    <property type="protein sequence ID" value="tetur11g00630.1"/>
    <property type="gene ID" value="tetur11g00630"/>
</dbReference>
<reference evidence="1" key="2">
    <citation type="submission" date="2015-06" db="UniProtKB">
        <authorList>
            <consortium name="EnsemblMetazoa"/>
        </authorList>
    </citation>
    <scope>IDENTIFICATION</scope>
</reference>
<name>T1KGF6_TETUR</name>
<protein>
    <submittedName>
        <fullName evidence="1">Uncharacterized protein</fullName>
    </submittedName>
</protein>
<evidence type="ECO:0000313" key="1">
    <source>
        <dbReference type="EnsemblMetazoa" id="tetur11g00630.1"/>
    </source>
</evidence>
<reference evidence="2" key="1">
    <citation type="submission" date="2011-08" db="EMBL/GenBank/DDBJ databases">
        <authorList>
            <person name="Rombauts S."/>
        </authorList>
    </citation>
    <scope>NUCLEOTIDE SEQUENCE</scope>
    <source>
        <strain evidence="2">London</strain>
    </source>
</reference>
<sequence length="24" mass="2757">MRKIGNIQPKEFKGLDDLALDQNI</sequence>
<dbReference type="Proteomes" id="UP000015104">
    <property type="component" value="Unassembled WGS sequence"/>
</dbReference>
<evidence type="ECO:0000313" key="2">
    <source>
        <dbReference type="Proteomes" id="UP000015104"/>
    </source>
</evidence>
<dbReference type="AlphaFoldDB" id="T1KGF6"/>
<proteinExistence type="predicted"/>
<keyword evidence="2" id="KW-1185">Reference proteome</keyword>
<accession>T1KGF6</accession>
<dbReference type="EMBL" id="CAEY01000065">
    <property type="status" value="NOT_ANNOTATED_CDS"/>
    <property type="molecule type" value="Genomic_DNA"/>
</dbReference>
<dbReference type="HOGENOM" id="CLU_3421545_0_0_1"/>
<organism evidence="1 2">
    <name type="scientific">Tetranychus urticae</name>
    <name type="common">Two-spotted spider mite</name>
    <dbReference type="NCBI Taxonomy" id="32264"/>
    <lineage>
        <taxon>Eukaryota</taxon>
        <taxon>Metazoa</taxon>
        <taxon>Ecdysozoa</taxon>
        <taxon>Arthropoda</taxon>
        <taxon>Chelicerata</taxon>
        <taxon>Arachnida</taxon>
        <taxon>Acari</taxon>
        <taxon>Acariformes</taxon>
        <taxon>Trombidiformes</taxon>
        <taxon>Prostigmata</taxon>
        <taxon>Eleutherengona</taxon>
        <taxon>Raphignathae</taxon>
        <taxon>Tetranychoidea</taxon>
        <taxon>Tetranychidae</taxon>
        <taxon>Tetranychus</taxon>
    </lineage>
</organism>